<feature type="region of interest" description="Disordered" evidence="1">
    <location>
        <begin position="1"/>
        <end position="24"/>
    </location>
</feature>
<evidence type="ECO:0000256" key="2">
    <source>
        <dbReference type="SAM" id="Phobius"/>
    </source>
</evidence>
<sequence length="116" mass="12704">MAPRPEMEGRLTEPKNPHSHTVTSLPSLCRADGAAAMRSPEITAALSTASLIQQDAPPLPQPQSHWDLPELQDTGLTWAELDNRGKFCRVLLSGAKLLLLVGLLYMFLSFSTCGRY</sequence>
<keyword evidence="2" id="KW-1133">Transmembrane helix</keyword>
<dbReference type="EMBL" id="JAFBMS010000479">
    <property type="protein sequence ID" value="KAG9330723.1"/>
    <property type="molecule type" value="Genomic_DNA"/>
</dbReference>
<comment type="caution">
    <text evidence="4">The sequence shown here is derived from an EMBL/GenBank/DDBJ whole genome shotgun (WGS) entry which is preliminary data.</text>
</comment>
<reference evidence="4" key="1">
    <citation type="thesis" date="2021" institute="BYU ScholarsArchive" country="Provo, UT, USA">
        <title>Applications of and Algorithms for Genome Assembly and Genomic Analyses with an Emphasis on Marine Teleosts.</title>
        <authorList>
            <person name="Pickett B.D."/>
        </authorList>
    </citation>
    <scope>NUCLEOTIDE SEQUENCE</scope>
    <source>
        <strain evidence="4">HI-2016</strain>
    </source>
</reference>
<protein>
    <submittedName>
        <fullName evidence="4">Uncharacterized protein</fullName>
    </submittedName>
</protein>
<keyword evidence="2" id="KW-0812">Transmembrane</keyword>
<accession>A0A8T2MSU5</accession>
<feature type="transmembrane region" description="Helical" evidence="2">
    <location>
        <begin position="90"/>
        <end position="108"/>
    </location>
</feature>
<dbReference type="AlphaFoldDB" id="A0A8T2MSU5"/>
<evidence type="ECO:0000313" key="3">
    <source>
        <dbReference type="EMBL" id="KAG9330211.1"/>
    </source>
</evidence>
<keyword evidence="5" id="KW-1185">Reference proteome</keyword>
<name>A0A8T2MSU5_9TELE</name>
<evidence type="ECO:0000313" key="5">
    <source>
        <dbReference type="Proteomes" id="UP000824540"/>
    </source>
</evidence>
<evidence type="ECO:0000256" key="1">
    <source>
        <dbReference type="SAM" id="MobiDB-lite"/>
    </source>
</evidence>
<dbReference type="Proteomes" id="UP000824540">
    <property type="component" value="Unassembled WGS sequence"/>
</dbReference>
<gene>
    <name evidence="4" type="ORF">JZ751_022317</name>
    <name evidence="3" type="ORF">JZ751_026095</name>
</gene>
<organism evidence="4 5">
    <name type="scientific">Albula glossodonta</name>
    <name type="common">roundjaw bonefish</name>
    <dbReference type="NCBI Taxonomy" id="121402"/>
    <lineage>
        <taxon>Eukaryota</taxon>
        <taxon>Metazoa</taxon>
        <taxon>Chordata</taxon>
        <taxon>Craniata</taxon>
        <taxon>Vertebrata</taxon>
        <taxon>Euteleostomi</taxon>
        <taxon>Actinopterygii</taxon>
        <taxon>Neopterygii</taxon>
        <taxon>Teleostei</taxon>
        <taxon>Albuliformes</taxon>
        <taxon>Albulidae</taxon>
        <taxon>Albula</taxon>
    </lineage>
</organism>
<dbReference type="EMBL" id="JAFBMS010000696">
    <property type="protein sequence ID" value="KAG9330211.1"/>
    <property type="molecule type" value="Genomic_DNA"/>
</dbReference>
<feature type="compositionally biased region" description="Basic and acidic residues" evidence="1">
    <location>
        <begin position="1"/>
        <end position="16"/>
    </location>
</feature>
<proteinExistence type="predicted"/>
<evidence type="ECO:0000313" key="4">
    <source>
        <dbReference type="EMBL" id="KAG9330723.1"/>
    </source>
</evidence>
<keyword evidence="2" id="KW-0472">Membrane</keyword>